<protein>
    <submittedName>
        <fullName evidence="2">Aste57867_4425 protein</fullName>
    </submittedName>
</protein>
<proteinExistence type="predicted"/>
<evidence type="ECO:0000313" key="3">
    <source>
        <dbReference type="Proteomes" id="UP000332933"/>
    </source>
</evidence>
<gene>
    <name evidence="2" type="primary">Aste57867_4425</name>
    <name evidence="1" type="ORF">As57867_004413</name>
    <name evidence="2" type="ORF">ASTE57867_4425</name>
</gene>
<dbReference type="EMBL" id="CAADRA010001081">
    <property type="protein sequence ID" value="VFT81536.1"/>
    <property type="molecule type" value="Genomic_DNA"/>
</dbReference>
<reference evidence="1" key="2">
    <citation type="submission" date="2019-06" db="EMBL/GenBank/DDBJ databases">
        <title>Genomics analysis of Aphanomyces spp. identifies a new class of oomycete effector associated with host adaptation.</title>
        <authorList>
            <person name="Gaulin E."/>
        </authorList>
    </citation>
    <scope>NUCLEOTIDE SEQUENCE</scope>
    <source>
        <strain evidence="1">CBS 578.67</strain>
    </source>
</reference>
<sequence>MHIEDLKMTRSDALEWPSSPRSSPAIVQYFEDGHEDSILHLVGFLDPQSLVAFSSTRRRARRILLACITTLHLHTFTLPLHVDPVSWLRQFTSIQTLDVRGRANGTNHAIDWLLAGLEGVVLERLRTLTLHRAYCDDSGDPITGRIAALTPVLQHLALVGNGISDTGAMHLANIVKKRVGNSRAACPLQLTLDDNVIGEAGTKALQTLSYEGLCRLSMAVKVICDDAW</sequence>
<organism evidence="2 3">
    <name type="scientific">Aphanomyces stellatus</name>
    <dbReference type="NCBI Taxonomy" id="120398"/>
    <lineage>
        <taxon>Eukaryota</taxon>
        <taxon>Sar</taxon>
        <taxon>Stramenopiles</taxon>
        <taxon>Oomycota</taxon>
        <taxon>Saprolegniomycetes</taxon>
        <taxon>Saprolegniales</taxon>
        <taxon>Verrucalvaceae</taxon>
        <taxon>Aphanomyces</taxon>
    </lineage>
</organism>
<dbReference type="AlphaFoldDB" id="A0A485KCS4"/>
<dbReference type="Proteomes" id="UP000332933">
    <property type="component" value="Unassembled WGS sequence"/>
</dbReference>
<dbReference type="EMBL" id="VJMH01001081">
    <property type="protein sequence ID" value="KAF0713283.1"/>
    <property type="molecule type" value="Genomic_DNA"/>
</dbReference>
<dbReference type="InterPro" id="IPR032675">
    <property type="entry name" value="LRR_dom_sf"/>
</dbReference>
<accession>A0A485KCS4</accession>
<name>A0A485KCS4_9STRA</name>
<dbReference type="Gene3D" id="3.80.10.10">
    <property type="entry name" value="Ribonuclease Inhibitor"/>
    <property type="match status" value="1"/>
</dbReference>
<keyword evidence="3" id="KW-1185">Reference proteome</keyword>
<dbReference type="SUPFAM" id="SSF52047">
    <property type="entry name" value="RNI-like"/>
    <property type="match status" value="1"/>
</dbReference>
<evidence type="ECO:0000313" key="2">
    <source>
        <dbReference type="EMBL" id="VFT81536.1"/>
    </source>
</evidence>
<reference evidence="2 3" key="1">
    <citation type="submission" date="2019-03" db="EMBL/GenBank/DDBJ databases">
        <authorList>
            <person name="Gaulin E."/>
            <person name="Dumas B."/>
        </authorList>
    </citation>
    <scope>NUCLEOTIDE SEQUENCE [LARGE SCALE GENOMIC DNA]</scope>
    <source>
        <strain evidence="2">CBS 568.67</strain>
    </source>
</reference>
<evidence type="ECO:0000313" key="1">
    <source>
        <dbReference type="EMBL" id="KAF0713283.1"/>
    </source>
</evidence>